<evidence type="ECO:0000259" key="5">
    <source>
        <dbReference type="PROSITE" id="PS50054"/>
    </source>
</evidence>
<accession>A0A7S2B510</accession>
<dbReference type="SUPFAM" id="SSF52374">
    <property type="entry name" value="Nucleotidylyl transferase"/>
    <property type="match status" value="1"/>
</dbReference>
<dbReference type="GO" id="GO:0005737">
    <property type="term" value="C:cytoplasm"/>
    <property type="evidence" value="ECO:0007669"/>
    <property type="project" value="TreeGrafter"/>
</dbReference>
<dbReference type="InterPro" id="IPR020422">
    <property type="entry name" value="TYR_PHOSPHATASE_DUAL_dom"/>
</dbReference>
<dbReference type="PROSITE" id="PS00383">
    <property type="entry name" value="TYR_PHOSPHATASE_1"/>
    <property type="match status" value="1"/>
</dbReference>
<dbReference type="PANTHER" id="PTHR10159:SF519">
    <property type="entry name" value="DUAL SPECIFICITY PROTEIN PHOSPHATASE MPK3"/>
    <property type="match status" value="1"/>
</dbReference>
<dbReference type="SMART" id="SM00195">
    <property type="entry name" value="DSPc"/>
    <property type="match status" value="1"/>
</dbReference>
<dbReference type="GO" id="GO:0004725">
    <property type="term" value="F:protein tyrosine phosphatase activity"/>
    <property type="evidence" value="ECO:0007669"/>
    <property type="project" value="UniProtKB-EC"/>
</dbReference>
<dbReference type="InterPro" id="IPR000340">
    <property type="entry name" value="Dual-sp_phosphatase_cat-dom"/>
</dbReference>
<dbReference type="InterPro" id="IPR000387">
    <property type="entry name" value="Tyr_Pase_dom"/>
</dbReference>
<evidence type="ECO:0000256" key="2">
    <source>
        <dbReference type="ARBA" id="ARBA00013064"/>
    </source>
</evidence>
<dbReference type="InterPro" id="IPR029021">
    <property type="entry name" value="Prot-tyrosine_phosphatase-like"/>
</dbReference>
<dbReference type="CDD" id="cd14498">
    <property type="entry name" value="DSP"/>
    <property type="match status" value="1"/>
</dbReference>
<feature type="domain" description="Tyrosine-protein phosphatase" evidence="5">
    <location>
        <begin position="146"/>
        <end position="294"/>
    </location>
</feature>
<evidence type="ECO:0000259" key="6">
    <source>
        <dbReference type="PROSITE" id="PS50056"/>
    </source>
</evidence>
<organism evidence="8">
    <name type="scientific">Florenciella parvula</name>
    <dbReference type="NCBI Taxonomy" id="236787"/>
    <lineage>
        <taxon>Eukaryota</taxon>
        <taxon>Sar</taxon>
        <taxon>Stramenopiles</taxon>
        <taxon>Ochrophyta</taxon>
        <taxon>Dictyochophyceae</taxon>
        <taxon>Florenciellales</taxon>
        <taxon>Florenciella</taxon>
    </lineage>
</organism>
<dbReference type="SUPFAM" id="SSF52821">
    <property type="entry name" value="Rhodanese/Cell cycle control phosphatase"/>
    <property type="match status" value="1"/>
</dbReference>
<dbReference type="PROSITE" id="PS50054">
    <property type="entry name" value="TYR_PHOSPHATASE_DUAL"/>
    <property type="match status" value="1"/>
</dbReference>
<evidence type="ECO:0000259" key="7">
    <source>
        <dbReference type="PROSITE" id="PS50206"/>
    </source>
</evidence>
<dbReference type="InterPro" id="IPR036873">
    <property type="entry name" value="Rhodanese-like_dom_sf"/>
</dbReference>
<evidence type="ECO:0000256" key="1">
    <source>
        <dbReference type="ARBA" id="ARBA00008601"/>
    </source>
</evidence>
<dbReference type="Pfam" id="PF00581">
    <property type="entry name" value="Rhodanese"/>
    <property type="match status" value="1"/>
</dbReference>
<dbReference type="Pfam" id="PF00782">
    <property type="entry name" value="DSPc"/>
    <property type="match status" value="1"/>
</dbReference>
<dbReference type="PANTHER" id="PTHR10159">
    <property type="entry name" value="DUAL SPECIFICITY PROTEIN PHOSPHATASE"/>
    <property type="match status" value="1"/>
</dbReference>
<dbReference type="AlphaFoldDB" id="A0A7S2B510"/>
<dbReference type="SUPFAM" id="SSF52799">
    <property type="entry name" value="(Phosphotyrosine protein) phosphatases II"/>
    <property type="match status" value="1"/>
</dbReference>
<reference evidence="8" key="1">
    <citation type="submission" date="2021-01" db="EMBL/GenBank/DDBJ databases">
        <authorList>
            <person name="Corre E."/>
            <person name="Pelletier E."/>
            <person name="Niang G."/>
            <person name="Scheremetjew M."/>
            <person name="Finn R."/>
            <person name="Kale V."/>
            <person name="Holt S."/>
            <person name="Cochrane G."/>
            <person name="Meng A."/>
            <person name="Brown T."/>
            <person name="Cohen L."/>
        </authorList>
    </citation>
    <scope>NUCLEOTIDE SEQUENCE</scope>
    <source>
        <strain evidence="8">RCC1693</strain>
    </source>
</reference>
<dbReference type="Gene3D" id="3.40.50.620">
    <property type="entry name" value="HUPs"/>
    <property type="match status" value="1"/>
</dbReference>
<keyword evidence="4" id="KW-0904">Protein phosphatase</keyword>
<dbReference type="GO" id="GO:0043409">
    <property type="term" value="P:negative regulation of MAPK cascade"/>
    <property type="evidence" value="ECO:0007669"/>
    <property type="project" value="TreeGrafter"/>
</dbReference>
<name>A0A7S2B510_9STRA</name>
<dbReference type="PROSITE" id="PS50206">
    <property type="entry name" value="RHODANESE_3"/>
    <property type="match status" value="1"/>
</dbReference>
<proteinExistence type="inferred from homology"/>
<evidence type="ECO:0000256" key="4">
    <source>
        <dbReference type="ARBA" id="ARBA00022912"/>
    </source>
</evidence>
<sequence>MGNRLGSFGTEPSGITSAEYYNLAADVRASIVLVDCRPKEEYDRAHLDGAVHAASDCAAEVRDHPRVEQWEVVLYAEGTQNGTGARSSAKDALGACASTARNVLKQFTPFQRKCTIRILEGGFDNFNKKYPFMSTGGGGYEQSRLYPSEVMTRLYLSSHALAYDPAILLNLSVTHVVNVTPDHPNAPRTDALKERPPIKYHRIPIVDDSSENIREYLTDAVAFISDAIDKGGVVLVHCRHGQSRSATVVGAWLVAKFSMTRDEALTHMKKCRPRVSPNGGFLGQLNEWASDYRQGRAASTARGADADKVLSETDRWMVRSNLDRVLQAHDGGSRCSRFPGLASPEKKVAVLVLPGSLSPPHAYHIKCLELARVRLEQDGVRVVAGFLQPSSEQYVRMKLGAEAISLEHRIELCSIMAKASTVESDGAFDPGLGGGVGSADESVGSVGESGTPIGRWLGVWRSGDTNGGWACSQIGEYVAHFMGEPQFEGRYDGVDVVPYYVCGADFVTKCGGAEFMRVTKPSIGTVVVTRGGSELGETRDLKPGWWVVEHDDEHGAAELAEVSSTKIRSAALEGKWCELVTNGWINEEARRWMEERHADASLFTGGTCKRKI</sequence>
<feature type="domain" description="Tyrosine specific protein phosphatases" evidence="6">
    <location>
        <begin position="215"/>
        <end position="273"/>
    </location>
</feature>
<evidence type="ECO:0000256" key="3">
    <source>
        <dbReference type="ARBA" id="ARBA00022801"/>
    </source>
</evidence>
<dbReference type="InterPro" id="IPR014729">
    <property type="entry name" value="Rossmann-like_a/b/a_fold"/>
</dbReference>
<dbReference type="InterPro" id="IPR001763">
    <property type="entry name" value="Rhodanese-like_dom"/>
</dbReference>
<dbReference type="InterPro" id="IPR016130">
    <property type="entry name" value="Tyr_Pase_AS"/>
</dbReference>
<evidence type="ECO:0000313" key="8">
    <source>
        <dbReference type="EMBL" id="CAD9386599.1"/>
    </source>
</evidence>
<comment type="similarity">
    <text evidence="1">Belongs to the protein-tyrosine phosphatase family. Non-receptor class dual specificity subfamily.</text>
</comment>
<feature type="domain" description="Rhodanese" evidence="7">
    <location>
        <begin position="27"/>
        <end position="52"/>
    </location>
</feature>
<dbReference type="Gene3D" id="3.90.190.10">
    <property type="entry name" value="Protein tyrosine phosphatase superfamily"/>
    <property type="match status" value="1"/>
</dbReference>
<dbReference type="Gene3D" id="3.40.250.10">
    <property type="entry name" value="Rhodanese-like domain"/>
    <property type="match status" value="1"/>
</dbReference>
<protein>
    <recommendedName>
        <fullName evidence="2">protein-tyrosine-phosphatase</fullName>
        <ecNumber evidence="2">3.1.3.48</ecNumber>
    </recommendedName>
</protein>
<gene>
    <name evidence="8" type="ORF">FPAR1323_LOCUS1967</name>
</gene>
<dbReference type="PROSITE" id="PS50056">
    <property type="entry name" value="TYR_PHOSPHATASE_2"/>
    <property type="match status" value="1"/>
</dbReference>
<dbReference type="EC" id="3.1.3.48" evidence="2"/>
<keyword evidence="3" id="KW-0378">Hydrolase</keyword>
<dbReference type="EMBL" id="HBGT01003516">
    <property type="protein sequence ID" value="CAD9386599.1"/>
    <property type="molecule type" value="Transcribed_RNA"/>
</dbReference>